<dbReference type="GO" id="GO:0006281">
    <property type="term" value="P:DNA repair"/>
    <property type="evidence" value="ECO:0007669"/>
    <property type="project" value="UniProtKB-KW"/>
</dbReference>
<dbReference type="EC" id="5.6.2.3" evidence="1"/>
<dbReference type="InterPro" id="IPR027417">
    <property type="entry name" value="P-loop_NTPase"/>
</dbReference>
<evidence type="ECO:0000259" key="4">
    <source>
        <dbReference type="Pfam" id="PF21530"/>
    </source>
</evidence>
<dbReference type="Gene3D" id="3.40.50.300">
    <property type="entry name" value="P-loop containing nucleotide triphosphate hydrolases"/>
    <property type="match status" value="1"/>
</dbReference>
<dbReference type="Pfam" id="PF05970">
    <property type="entry name" value="PIF1"/>
    <property type="match status" value="1"/>
</dbReference>
<dbReference type="GO" id="GO:0043139">
    <property type="term" value="F:5'-3' DNA helicase activity"/>
    <property type="evidence" value="ECO:0007669"/>
    <property type="project" value="UniProtKB-EC"/>
</dbReference>
<dbReference type="Gramene" id="PVH31543">
    <property type="protein sequence ID" value="PVH31543"/>
    <property type="gene ID" value="PAHAL_9G175400"/>
</dbReference>
<evidence type="ECO:0000259" key="2">
    <source>
        <dbReference type="Pfam" id="PF05970"/>
    </source>
</evidence>
<evidence type="ECO:0000259" key="3">
    <source>
        <dbReference type="Pfam" id="PF14214"/>
    </source>
</evidence>
<keyword evidence="1" id="KW-0234">DNA repair</keyword>
<dbReference type="FunFam" id="3.40.50.300:FF:002884">
    <property type="entry name" value="ATP-dependent DNA helicase"/>
    <property type="match status" value="1"/>
</dbReference>
<dbReference type="EMBL" id="CM008054">
    <property type="protein sequence ID" value="PVH31543.1"/>
    <property type="molecule type" value="Genomic_DNA"/>
</dbReference>
<evidence type="ECO:0000313" key="5">
    <source>
        <dbReference type="EMBL" id="PVH31543.1"/>
    </source>
</evidence>
<keyword evidence="1" id="KW-0547">Nucleotide-binding</keyword>
<comment type="catalytic activity">
    <reaction evidence="1">
        <text>ATP + H2O = ADP + phosphate + H(+)</text>
        <dbReference type="Rhea" id="RHEA:13065"/>
        <dbReference type="ChEBI" id="CHEBI:15377"/>
        <dbReference type="ChEBI" id="CHEBI:15378"/>
        <dbReference type="ChEBI" id="CHEBI:30616"/>
        <dbReference type="ChEBI" id="CHEBI:43474"/>
        <dbReference type="ChEBI" id="CHEBI:456216"/>
        <dbReference type="EC" id="5.6.2.3"/>
    </reaction>
</comment>
<comment type="cofactor">
    <cofactor evidence="1">
        <name>Mg(2+)</name>
        <dbReference type="ChEBI" id="CHEBI:18420"/>
    </cofactor>
</comment>
<dbReference type="InterPro" id="IPR010285">
    <property type="entry name" value="DNA_helicase_pif1-like_DEAD"/>
</dbReference>
<keyword evidence="1" id="KW-0227">DNA damage</keyword>
<comment type="similarity">
    <text evidence="1">Belongs to the helicase family.</text>
</comment>
<feature type="domain" description="DNA helicase Pif1-like 2B" evidence="4">
    <location>
        <begin position="803"/>
        <end position="849"/>
    </location>
</feature>
<proteinExistence type="inferred from homology"/>
<dbReference type="GO" id="GO:0006310">
    <property type="term" value="P:DNA recombination"/>
    <property type="evidence" value="ECO:0007669"/>
    <property type="project" value="UniProtKB-KW"/>
</dbReference>
<keyword evidence="1" id="KW-0067">ATP-binding</keyword>
<keyword evidence="1" id="KW-0233">DNA recombination</keyword>
<dbReference type="PANTHER" id="PTHR10492">
    <property type="match status" value="1"/>
</dbReference>
<evidence type="ECO:0000256" key="1">
    <source>
        <dbReference type="RuleBase" id="RU363044"/>
    </source>
</evidence>
<dbReference type="InterPro" id="IPR049163">
    <property type="entry name" value="Pif1-like_2B_dom"/>
</dbReference>
<feature type="domain" description="DNA helicase Pif1-like DEAD-box helicase" evidence="2">
    <location>
        <begin position="525"/>
        <end position="700"/>
    </location>
</feature>
<reference evidence="5" key="1">
    <citation type="submission" date="2018-04" db="EMBL/GenBank/DDBJ databases">
        <title>WGS assembly of Panicum hallii.</title>
        <authorList>
            <person name="Lovell J."/>
            <person name="Jenkins J."/>
            <person name="Lowry D."/>
            <person name="Mamidi S."/>
            <person name="Sreedasyam A."/>
            <person name="Weng X."/>
            <person name="Barry K."/>
            <person name="Bonette J."/>
            <person name="Campitelli B."/>
            <person name="Daum C."/>
            <person name="Gordon S."/>
            <person name="Gould B."/>
            <person name="Lipzen A."/>
            <person name="Macqueen A."/>
            <person name="Palacio-Mejia J."/>
            <person name="Plott C."/>
            <person name="Shakirov E."/>
            <person name="Shu S."/>
            <person name="Yoshinaga Y."/>
            <person name="Zane M."/>
            <person name="Rokhsar D."/>
            <person name="Grimwood J."/>
            <person name="Schmutz J."/>
            <person name="Juenger T."/>
        </authorList>
    </citation>
    <scope>NUCLEOTIDE SEQUENCE [LARGE SCALE GENOMIC DNA]</scope>
    <source>
        <strain evidence="5">FIL2</strain>
    </source>
</reference>
<dbReference type="GO" id="GO:0005524">
    <property type="term" value="F:ATP binding"/>
    <property type="evidence" value="ECO:0007669"/>
    <property type="project" value="UniProtKB-KW"/>
</dbReference>
<gene>
    <name evidence="5" type="ORF">PAHAL_9G175400</name>
</gene>
<dbReference type="CDD" id="cd18809">
    <property type="entry name" value="SF1_C_RecD"/>
    <property type="match status" value="1"/>
</dbReference>
<dbReference type="Proteomes" id="UP000243499">
    <property type="component" value="Chromosome 9"/>
</dbReference>
<keyword evidence="1" id="KW-0347">Helicase</keyword>
<dbReference type="GO" id="GO:0000723">
    <property type="term" value="P:telomere maintenance"/>
    <property type="evidence" value="ECO:0007669"/>
    <property type="project" value="InterPro"/>
</dbReference>
<dbReference type="PANTHER" id="PTHR10492:SF57">
    <property type="entry name" value="ATP-DEPENDENT DNA HELICASE"/>
    <property type="match status" value="1"/>
</dbReference>
<accession>A0A2T8I1L9</accession>
<protein>
    <recommendedName>
        <fullName evidence="1">ATP-dependent DNA helicase</fullName>
        <ecNumber evidence="1">5.6.2.3</ecNumber>
    </recommendedName>
</protein>
<dbReference type="Pfam" id="PF14214">
    <property type="entry name" value="Helitron_like_N"/>
    <property type="match status" value="1"/>
</dbReference>
<name>A0A2T8I1L9_9POAL</name>
<dbReference type="GO" id="GO:0016887">
    <property type="term" value="F:ATP hydrolysis activity"/>
    <property type="evidence" value="ECO:0007669"/>
    <property type="project" value="RHEA"/>
</dbReference>
<keyword evidence="1" id="KW-0378">Hydrolase</keyword>
<sequence>MHNPIVKLFRTARERLLGDSSDQYHIRLFGKADAHGDIYSAPVASEVVGLIVGDIGQTDVGRDIIIEDRSSRLQRINEQHCKFMAMQYPILFPYGEDGYHESLMYRQIGSSLSVKRSKATMAEYFAYRLHDRPSDFNTPLRCGRLTQAYEVDAYCSVEGERIDHYRTPSFQRKYRSAPYNSLANSVSSGIRSASSVGQRIILPASFTGSPRYLYQKYQDCIGICRKHGCPDLFITFTSNPAWPEIMEALPPGLQPSDRPDIIDRIFKMKLNILMDDIKKRKFFGPINADNFISAQLPDPTTDPIGYAAVSSHMVHGPCGALNTSSPCMSEGKCSKFYPKQFCEKTTILENGFVQYARPKNGLVVTKNNVDIDNTFIVPHNVDLVVKYQAHINVERVNHDGMHKYLFKYVTKGFDCARVGFHGNSSTQGSSNDTINEIQNYLECRYVTPHDAAWRLLQYDIHHTDPSVERLPVHLPFENSVVFTEEDDLEEVIENPNNLITKLTAWFEANNQFPAARERTYIEFPESKGKLALAVASSGIASLLLPGGRTPHSRFKFPLDIRENSMCSIKKNTHLAELIQQTSLIVWDEAPVNHKYLFEALDRSLRDILSENRPNAQDKQFGGITVALGGDFRQTLPVVQNATKHQILRACIVNSYLWRHCIVLQLTQNMRLTSTFLTPSDREDLRLFSEWLLRVGNGTEPFIQIQNEPSSTYIQIPQSLLLHPDYRNLDGLISFVYSSGCQPTDIPSYFCDRAILAPTNEVVTEINNKMISQLTTYEMSYYSSDSIDDTSANHSTLESLYPTEFLNTITINGLPEHVLKLKIGVPIMLLRNLDPSRGLCNGTRLIVTQLTTRVIEGEIITGKARGSKAYIPRIITTSNQSKWPFKLKRRQFPIRLSYAMTINKSQGQTLNTVGAYLPSPIFSHGQLYVAFSRVTSPKGLRILIENSPPLFEDCTHNIVYGEVFSQI</sequence>
<dbReference type="Pfam" id="PF21530">
    <property type="entry name" value="Pif1_2B_dom"/>
    <property type="match status" value="1"/>
</dbReference>
<dbReference type="SUPFAM" id="SSF52540">
    <property type="entry name" value="P-loop containing nucleoside triphosphate hydrolases"/>
    <property type="match status" value="1"/>
</dbReference>
<feature type="domain" description="Helitron helicase-like" evidence="3">
    <location>
        <begin position="124"/>
        <end position="288"/>
    </location>
</feature>
<dbReference type="InterPro" id="IPR025476">
    <property type="entry name" value="Helitron_helicase-like"/>
</dbReference>
<organism evidence="5">
    <name type="scientific">Panicum hallii</name>
    <dbReference type="NCBI Taxonomy" id="206008"/>
    <lineage>
        <taxon>Eukaryota</taxon>
        <taxon>Viridiplantae</taxon>
        <taxon>Streptophyta</taxon>
        <taxon>Embryophyta</taxon>
        <taxon>Tracheophyta</taxon>
        <taxon>Spermatophyta</taxon>
        <taxon>Magnoliopsida</taxon>
        <taxon>Liliopsida</taxon>
        <taxon>Poales</taxon>
        <taxon>Poaceae</taxon>
        <taxon>PACMAD clade</taxon>
        <taxon>Panicoideae</taxon>
        <taxon>Panicodae</taxon>
        <taxon>Paniceae</taxon>
        <taxon>Panicinae</taxon>
        <taxon>Panicum</taxon>
        <taxon>Panicum sect. Panicum</taxon>
    </lineage>
</organism>
<dbReference type="AlphaFoldDB" id="A0A2T8I1L9"/>